<dbReference type="Proteomes" id="UP000660270">
    <property type="component" value="Unassembled WGS sequence"/>
</dbReference>
<keyword evidence="2" id="KW-1185">Reference proteome</keyword>
<organism evidence="1 2">
    <name type="scientific">Aphanizomenon flos-aquae FACHB-1249</name>
    <dbReference type="NCBI Taxonomy" id="2692889"/>
    <lineage>
        <taxon>Bacteria</taxon>
        <taxon>Bacillati</taxon>
        <taxon>Cyanobacteriota</taxon>
        <taxon>Cyanophyceae</taxon>
        <taxon>Nostocales</taxon>
        <taxon>Aphanizomenonaceae</taxon>
        <taxon>Aphanizomenon</taxon>
    </lineage>
</organism>
<dbReference type="InterPro" id="IPR048028">
    <property type="entry name" value="Psb34-like"/>
</dbReference>
<reference evidence="1 2" key="1">
    <citation type="journal article" date="2020" name="ISME J.">
        <title>Comparative genomics reveals insights into cyanobacterial evolution and habitat adaptation.</title>
        <authorList>
            <person name="Chen M.Y."/>
            <person name="Teng W.K."/>
            <person name="Zhao L."/>
            <person name="Hu C.X."/>
            <person name="Zhou Y.K."/>
            <person name="Han B.P."/>
            <person name="Song L.R."/>
            <person name="Shu W.S."/>
        </authorList>
    </citation>
    <scope>NUCLEOTIDE SEQUENCE [LARGE SCALE GENOMIC DNA]</scope>
    <source>
        <strain evidence="1 2">FACHB-1249</strain>
    </source>
</reference>
<proteinExistence type="predicted"/>
<dbReference type="EMBL" id="JACJTM010000039">
    <property type="protein sequence ID" value="MBD2686670.1"/>
    <property type="molecule type" value="Genomic_DNA"/>
</dbReference>
<dbReference type="RefSeq" id="WP_190387599.1">
    <property type="nucleotide sequence ID" value="NZ_JACJTM010000039.1"/>
</dbReference>
<comment type="caution">
    <text evidence="1">The sequence shown here is derived from an EMBL/GenBank/DDBJ whole genome shotgun (WGS) entry which is preliminary data.</text>
</comment>
<dbReference type="Pfam" id="PF26394">
    <property type="entry name" value="Psb34"/>
    <property type="match status" value="1"/>
</dbReference>
<evidence type="ECO:0000313" key="1">
    <source>
        <dbReference type="EMBL" id="MBD2686670.1"/>
    </source>
</evidence>
<sequence>MYTTNKQKGILSNYVREPKLYQAKSFTKAQHSRYDFQGSSGIFDVTYTVLVTWKDT</sequence>
<name>A0ABR8ITI9_APHFL</name>
<protein>
    <submittedName>
        <fullName evidence="1">Uncharacterized protein</fullName>
    </submittedName>
</protein>
<accession>A0ABR8ITI9</accession>
<gene>
    <name evidence="1" type="ORF">H6G43_15925</name>
</gene>
<dbReference type="GeneID" id="78219563"/>
<evidence type="ECO:0000313" key="2">
    <source>
        <dbReference type="Proteomes" id="UP000660270"/>
    </source>
</evidence>